<sequence>MSKTKKSLDIKPTNKQLADPIKKPSILLDAQLEKTLSDDIDKPSNDSLPQPTLKVSSDLAQATIDRLATLSELDYELQRVATAKFLNNMSVKALDKLVKKAKKQSDSQNFDSLVTDVELYVKSIDNVNDIADEIFLILDEHIACTDAVKVATTLWIIMTWCIPASYILPIAWINAPEKRCGKSTLLTLMSRMSKRSLSTSNITGSALFRSIEQYKPSLFIDEIDTFINDNEGIRGVLNAGHSRDNPYIIRCVGDDNEPVRFNVYAPKAISGIGRIPDTLIDRAIPLTLRRKKKNETKKRVRDLHLSTTKLIQSKLARWSNDNMSAVKTASPILPININDRAHDNWQILFKIAMLVSDQWLEKTYQACMEISGDNNNEPSSNEQLLTDIQTVFNLTQTNRLLSRDLLTELCRDPEMNWSTYNNGKPISMRQIAQKLKGFGISSKDLRALNFHGKEVRGKGYDIQDFEDAFLRYLT</sequence>
<evidence type="ECO:0000313" key="2">
    <source>
        <dbReference type="EMBL" id="SJM37267.1"/>
    </source>
</evidence>
<proteinExistence type="predicted"/>
<dbReference type="Pfam" id="PF12307">
    <property type="entry name" value="DUF3631"/>
    <property type="match status" value="1"/>
</dbReference>
<dbReference type="Proteomes" id="UP000188169">
    <property type="component" value="Unassembled WGS sequence"/>
</dbReference>
<evidence type="ECO:0000313" key="3">
    <source>
        <dbReference type="Proteomes" id="UP000188169"/>
    </source>
</evidence>
<reference evidence="3" key="1">
    <citation type="submission" date="2017-02" db="EMBL/GenBank/DDBJ databases">
        <authorList>
            <person name="Mornico D."/>
        </authorList>
    </citation>
    <scope>NUCLEOTIDE SEQUENCE [LARGE SCALE GENOMIC DNA]</scope>
</reference>
<gene>
    <name evidence="2" type="ORF">A1019T_01239</name>
</gene>
<keyword evidence="3" id="KW-1185">Reference proteome</keyword>
<protein>
    <recommendedName>
        <fullName evidence="1">DUF3631 domain-containing protein</fullName>
    </recommendedName>
</protein>
<organism evidence="2 3">
    <name type="scientific">Psychrobacter pasteurii</name>
    <dbReference type="NCBI Taxonomy" id="1945520"/>
    <lineage>
        <taxon>Bacteria</taxon>
        <taxon>Pseudomonadati</taxon>
        <taxon>Pseudomonadota</taxon>
        <taxon>Gammaproteobacteria</taxon>
        <taxon>Moraxellales</taxon>
        <taxon>Moraxellaceae</taxon>
        <taxon>Psychrobacter</taxon>
    </lineage>
</organism>
<name>A0A1R4EFK1_9GAMM</name>
<evidence type="ECO:0000259" key="1">
    <source>
        <dbReference type="Pfam" id="PF12307"/>
    </source>
</evidence>
<dbReference type="AlphaFoldDB" id="A0A1R4EFK1"/>
<feature type="domain" description="DUF3631" evidence="1">
    <location>
        <begin position="288"/>
        <end position="472"/>
    </location>
</feature>
<dbReference type="EMBL" id="FUGD01000076">
    <property type="protein sequence ID" value="SJM37267.1"/>
    <property type="molecule type" value="Genomic_DNA"/>
</dbReference>
<dbReference type="InterPro" id="IPR022081">
    <property type="entry name" value="DUF3631"/>
</dbReference>
<dbReference type="RefSeq" id="WP_167367044.1">
    <property type="nucleotide sequence ID" value="NZ_FUGD01000076.1"/>
</dbReference>
<accession>A0A1R4EFK1</accession>